<dbReference type="AlphaFoldDB" id="A0A0P7ABC5"/>
<name>A0A0P7ABC5_9HYPO</name>
<dbReference type="InterPro" id="IPR003615">
    <property type="entry name" value="HNH_nuc"/>
</dbReference>
<accession>A0A0P7ABC5</accession>
<feature type="domain" description="HNH nuclease" evidence="1">
    <location>
        <begin position="193"/>
        <end position="286"/>
    </location>
</feature>
<evidence type="ECO:0000313" key="3">
    <source>
        <dbReference type="Proteomes" id="UP000050424"/>
    </source>
</evidence>
<protein>
    <recommendedName>
        <fullName evidence="1">HNH nuclease domain-containing protein</fullName>
    </recommendedName>
</protein>
<comment type="caution">
    <text evidence="2">The sequence shown here is derived from an EMBL/GenBank/DDBJ whole genome shotgun (WGS) entry which is preliminary data.</text>
</comment>
<dbReference type="Proteomes" id="UP000050424">
    <property type="component" value="Unassembled WGS sequence"/>
</dbReference>
<dbReference type="OrthoDB" id="2104739at2759"/>
<dbReference type="EMBL" id="LKCW01000341">
    <property type="protein sequence ID" value="KPM34432.1"/>
    <property type="molecule type" value="Genomic_DNA"/>
</dbReference>
<organism evidence="2 3">
    <name type="scientific">Neonectria ditissima</name>
    <dbReference type="NCBI Taxonomy" id="78410"/>
    <lineage>
        <taxon>Eukaryota</taxon>
        <taxon>Fungi</taxon>
        <taxon>Dikarya</taxon>
        <taxon>Ascomycota</taxon>
        <taxon>Pezizomycotina</taxon>
        <taxon>Sordariomycetes</taxon>
        <taxon>Hypocreomycetidae</taxon>
        <taxon>Hypocreales</taxon>
        <taxon>Nectriaceae</taxon>
        <taxon>Neonectria</taxon>
    </lineage>
</organism>
<proteinExistence type="predicted"/>
<evidence type="ECO:0000259" key="1">
    <source>
        <dbReference type="Pfam" id="PF13391"/>
    </source>
</evidence>
<evidence type="ECO:0000313" key="2">
    <source>
        <dbReference type="EMBL" id="KPM34432.1"/>
    </source>
</evidence>
<sequence>MMASPHHRHQSSLEGLINFSNTQTLPVHQRARARSGFYHIIKHFDTAEGKPLSNNSSPYNRPRLIRLTYEYAISEESKDILLQAFFRSLEIPMDGGEDIDFTDKHTEEEFNCKLVGFADHLLDNFFLPLKASTRKTPQPSPAYYSAVNAQAGAQTFVGTPARISKLRGSCLIRDRHRCVISRAFDQNQAIERMRDCDDALDDDGQSLAGESFDSLEVAHILPHSLTKAGQDSQLDASREAALTILNMFDKDVAHFIDGTEVDRPRNALTLTHRLHMLFGDFQIFFEPVEGELPHTYRIDTFLPPSLFQGLLPTTRTLFLTETRTIEPPSPRLLAVHRAIAHILHLSAAGSYIDRMFRKIEEQETQADGSTDLARLVNLRLNGWWDGTVDA</sequence>
<reference evidence="2 3" key="1">
    <citation type="submission" date="2015-09" db="EMBL/GenBank/DDBJ databases">
        <title>Draft genome of a European isolate of the apple canker pathogen Neonectria ditissima.</title>
        <authorList>
            <person name="Gomez-Cortecero A."/>
            <person name="Harrison R.J."/>
            <person name="Armitage A.D."/>
        </authorList>
    </citation>
    <scope>NUCLEOTIDE SEQUENCE [LARGE SCALE GENOMIC DNA]</scope>
    <source>
        <strain evidence="2 3">R09/05</strain>
    </source>
</reference>
<dbReference type="Pfam" id="PF13391">
    <property type="entry name" value="HNH_2"/>
    <property type="match status" value="1"/>
</dbReference>
<gene>
    <name evidence="2" type="ORF">AK830_g12145</name>
</gene>
<keyword evidence="3" id="KW-1185">Reference proteome</keyword>
<dbReference type="STRING" id="78410.A0A0P7ABC5"/>